<dbReference type="Gene3D" id="2.130.10.10">
    <property type="entry name" value="YVTN repeat-like/Quinoprotein amine dehydrogenase"/>
    <property type="match status" value="2"/>
</dbReference>
<dbReference type="SUPFAM" id="SSF50978">
    <property type="entry name" value="WD40 repeat-like"/>
    <property type="match status" value="1"/>
</dbReference>
<keyword evidence="1" id="KW-0690">Ribosome biogenesis</keyword>
<evidence type="ECO:0000256" key="1">
    <source>
        <dbReference type="ARBA" id="ARBA00022517"/>
    </source>
</evidence>
<dbReference type="InterPro" id="IPR020472">
    <property type="entry name" value="WD40_PAC1"/>
</dbReference>
<dbReference type="GO" id="GO:0042254">
    <property type="term" value="P:ribosome biogenesis"/>
    <property type="evidence" value="ECO:0007669"/>
    <property type="project" value="UniProtKB-KW"/>
</dbReference>
<dbReference type="PROSITE" id="PS00678">
    <property type="entry name" value="WD_REPEATS_1"/>
    <property type="match status" value="2"/>
</dbReference>
<dbReference type="PROSITE" id="PS50294">
    <property type="entry name" value="WD_REPEATS_REGION"/>
    <property type="match status" value="1"/>
</dbReference>
<gene>
    <name evidence="5" type="primary">MAK11</name>
    <name evidence="5" type="ORF">IWQ62_006030</name>
</gene>
<dbReference type="InterPro" id="IPR001680">
    <property type="entry name" value="WD40_rpt"/>
</dbReference>
<dbReference type="OrthoDB" id="308449at2759"/>
<keyword evidence="3" id="KW-0677">Repeat</keyword>
<dbReference type="EMBL" id="JANBPY010002920">
    <property type="protein sequence ID" value="KAJ1953281.1"/>
    <property type="molecule type" value="Genomic_DNA"/>
</dbReference>
<dbReference type="InterPro" id="IPR036322">
    <property type="entry name" value="WD40_repeat_dom_sf"/>
</dbReference>
<evidence type="ECO:0000256" key="2">
    <source>
        <dbReference type="ARBA" id="ARBA00022574"/>
    </source>
</evidence>
<dbReference type="PRINTS" id="PR00320">
    <property type="entry name" value="GPROTEINBRPT"/>
</dbReference>
<evidence type="ECO:0000313" key="5">
    <source>
        <dbReference type="EMBL" id="KAJ1953281.1"/>
    </source>
</evidence>
<evidence type="ECO:0000256" key="4">
    <source>
        <dbReference type="PROSITE-ProRule" id="PRU00221"/>
    </source>
</evidence>
<dbReference type="Proteomes" id="UP001150925">
    <property type="component" value="Unassembled WGS sequence"/>
</dbReference>
<name>A0A9W8E0G5_9FUNG</name>
<reference evidence="5" key="1">
    <citation type="submission" date="2022-07" db="EMBL/GenBank/DDBJ databases">
        <title>Phylogenomic reconstructions and comparative analyses of Kickxellomycotina fungi.</title>
        <authorList>
            <person name="Reynolds N.K."/>
            <person name="Stajich J.E."/>
            <person name="Barry K."/>
            <person name="Grigoriev I.V."/>
            <person name="Crous P."/>
            <person name="Smith M.E."/>
        </authorList>
    </citation>
    <scope>NUCLEOTIDE SEQUENCE</scope>
    <source>
        <strain evidence="5">RSA 1196</strain>
    </source>
</reference>
<sequence length="278" mass="30087">MASGGTFLASGGTDELIKLYDLKRKRELGALMQHQGTLTALEFYQDTHLLSAGEDGLVCIWRAKDWECLAAMKGHKGRVNSIAIHPSGRLALSVGNDRTLRLWNLLNGHKASVHKLGREGLQVLWCDQGQKYVILYDRNIVVYNITDASVASTISLSTRVHCITTATLADAPESVEYLVCGGDDKHIYIYELETGQLVTKFLAHSNRVRCVAIVNSEKPGASQPTTLVISASTDGTVTVWDLATVLKGTADGDSSSMPSLGSYNIDCRLTTMSAVSGQ</sequence>
<comment type="caution">
    <text evidence="5">The sequence shown here is derived from an EMBL/GenBank/DDBJ whole genome shotgun (WGS) entry which is preliminary data.</text>
</comment>
<evidence type="ECO:0000313" key="6">
    <source>
        <dbReference type="Proteomes" id="UP001150925"/>
    </source>
</evidence>
<dbReference type="Pfam" id="PF00400">
    <property type="entry name" value="WD40"/>
    <property type="match status" value="3"/>
</dbReference>
<keyword evidence="6" id="KW-1185">Reference proteome</keyword>
<keyword evidence="2 4" id="KW-0853">WD repeat</keyword>
<dbReference type="InterPro" id="IPR051959">
    <property type="entry name" value="PAK1-Kinase_Regulator"/>
</dbReference>
<dbReference type="SMART" id="SM00320">
    <property type="entry name" value="WD40"/>
    <property type="match status" value="4"/>
</dbReference>
<protein>
    <submittedName>
        <fullName evidence="5">60s ribosome biogenesis protein mak11</fullName>
    </submittedName>
</protein>
<accession>A0A9W8E0G5</accession>
<dbReference type="InterPro" id="IPR019775">
    <property type="entry name" value="WD40_repeat_CS"/>
</dbReference>
<dbReference type="AlphaFoldDB" id="A0A9W8E0G5"/>
<dbReference type="PANTHER" id="PTHR44675">
    <property type="entry name" value="PAK1 INTERACTING PROTEIN 1"/>
    <property type="match status" value="1"/>
</dbReference>
<dbReference type="PROSITE" id="PS50082">
    <property type="entry name" value="WD_REPEATS_2"/>
    <property type="match status" value="3"/>
</dbReference>
<organism evidence="5 6">
    <name type="scientific">Dispira parvispora</name>
    <dbReference type="NCBI Taxonomy" id="1520584"/>
    <lineage>
        <taxon>Eukaryota</taxon>
        <taxon>Fungi</taxon>
        <taxon>Fungi incertae sedis</taxon>
        <taxon>Zoopagomycota</taxon>
        <taxon>Kickxellomycotina</taxon>
        <taxon>Dimargaritomycetes</taxon>
        <taxon>Dimargaritales</taxon>
        <taxon>Dimargaritaceae</taxon>
        <taxon>Dispira</taxon>
    </lineage>
</organism>
<feature type="repeat" description="WD" evidence="4">
    <location>
        <begin position="201"/>
        <end position="244"/>
    </location>
</feature>
<proteinExistence type="predicted"/>
<dbReference type="PANTHER" id="PTHR44675:SF1">
    <property type="entry name" value="P21-ACTIVATED PROTEIN KINASE-INTERACTING PROTEIN 1"/>
    <property type="match status" value="1"/>
</dbReference>
<feature type="repeat" description="WD" evidence="4">
    <location>
        <begin position="31"/>
        <end position="71"/>
    </location>
</feature>
<dbReference type="InterPro" id="IPR015943">
    <property type="entry name" value="WD40/YVTN_repeat-like_dom_sf"/>
</dbReference>
<evidence type="ECO:0000256" key="3">
    <source>
        <dbReference type="ARBA" id="ARBA00022737"/>
    </source>
</evidence>
<feature type="repeat" description="WD" evidence="4">
    <location>
        <begin position="72"/>
        <end position="113"/>
    </location>
</feature>